<keyword evidence="2" id="KW-1185">Reference proteome</keyword>
<sequence length="59" mass="6756">MLWNLYNERPSILADEMGLGKTIQTLSFLNLLRDDPNQESWTIFDCGPVIIDCAVTKRV</sequence>
<proteinExistence type="predicted"/>
<reference evidence="1 2" key="1">
    <citation type="journal article" date="2022" name="bioRxiv">
        <title>The genome of the oomycete Peronosclerospora sorghi, a cosmopolitan pathogen of maize and sorghum, is inflated with dispersed pseudogenes.</title>
        <authorList>
            <person name="Fletcher K."/>
            <person name="Martin F."/>
            <person name="Isakeit T."/>
            <person name="Cavanaugh K."/>
            <person name="Magill C."/>
            <person name="Michelmore R."/>
        </authorList>
    </citation>
    <scope>NUCLEOTIDE SEQUENCE [LARGE SCALE GENOMIC DNA]</scope>
    <source>
        <strain evidence="1">P6</strain>
    </source>
</reference>
<protein>
    <submittedName>
        <fullName evidence="1">Uncharacterized protein</fullName>
    </submittedName>
</protein>
<dbReference type="Proteomes" id="UP001163321">
    <property type="component" value="Chromosome 1"/>
</dbReference>
<name>A0ACC0WRX6_9STRA</name>
<evidence type="ECO:0000313" key="2">
    <source>
        <dbReference type="Proteomes" id="UP001163321"/>
    </source>
</evidence>
<accession>A0ACC0WRX6</accession>
<gene>
    <name evidence="1" type="ORF">PsorP6_002658</name>
</gene>
<dbReference type="EMBL" id="CM047580">
    <property type="protein sequence ID" value="KAI9921117.1"/>
    <property type="molecule type" value="Genomic_DNA"/>
</dbReference>
<organism evidence="1 2">
    <name type="scientific">Peronosclerospora sorghi</name>
    <dbReference type="NCBI Taxonomy" id="230839"/>
    <lineage>
        <taxon>Eukaryota</taxon>
        <taxon>Sar</taxon>
        <taxon>Stramenopiles</taxon>
        <taxon>Oomycota</taxon>
        <taxon>Peronosporomycetes</taxon>
        <taxon>Peronosporales</taxon>
        <taxon>Peronosporaceae</taxon>
        <taxon>Peronosclerospora</taxon>
    </lineage>
</organism>
<evidence type="ECO:0000313" key="1">
    <source>
        <dbReference type="EMBL" id="KAI9921117.1"/>
    </source>
</evidence>
<comment type="caution">
    <text evidence="1">The sequence shown here is derived from an EMBL/GenBank/DDBJ whole genome shotgun (WGS) entry which is preliminary data.</text>
</comment>